<dbReference type="EMBL" id="FQXM01000023">
    <property type="protein sequence ID" value="SHH94725.1"/>
    <property type="molecule type" value="Genomic_DNA"/>
</dbReference>
<dbReference type="CDD" id="cd02165">
    <property type="entry name" value="NMNAT"/>
    <property type="match status" value="1"/>
</dbReference>
<evidence type="ECO:0000256" key="3">
    <source>
        <dbReference type="ARBA" id="ARBA00022642"/>
    </source>
</evidence>
<dbReference type="EC" id="2.7.7.18" evidence="10"/>
<dbReference type="NCBIfam" id="TIGR00125">
    <property type="entry name" value="cyt_tran_rel"/>
    <property type="match status" value="1"/>
</dbReference>
<evidence type="ECO:0000313" key="13">
    <source>
        <dbReference type="Proteomes" id="UP000184447"/>
    </source>
</evidence>
<comment type="function">
    <text evidence="1 10">Catalyzes the reversible adenylation of nicotinate mononucleotide (NaMN) to nicotinic acid adenine dinucleotide (NaAD).</text>
</comment>
<dbReference type="InterPro" id="IPR014729">
    <property type="entry name" value="Rossmann-like_a/b/a_fold"/>
</dbReference>
<dbReference type="Pfam" id="PF01467">
    <property type="entry name" value="CTP_transf_like"/>
    <property type="match status" value="1"/>
</dbReference>
<evidence type="ECO:0000259" key="11">
    <source>
        <dbReference type="Pfam" id="PF01467"/>
    </source>
</evidence>
<dbReference type="Gene3D" id="3.40.50.620">
    <property type="entry name" value="HUPs"/>
    <property type="match status" value="1"/>
</dbReference>
<dbReference type="InterPro" id="IPR005248">
    <property type="entry name" value="NadD/NMNAT"/>
</dbReference>
<keyword evidence="5 10" id="KW-0548">Nucleotidyltransferase</keyword>
<feature type="domain" description="Cytidyltransferase-like" evidence="11">
    <location>
        <begin position="6"/>
        <end position="174"/>
    </location>
</feature>
<protein>
    <recommendedName>
        <fullName evidence="10">Probable nicotinate-nucleotide adenylyltransferase</fullName>
        <ecNumber evidence="10">2.7.7.18</ecNumber>
    </recommendedName>
    <alternativeName>
        <fullName evidence="10">Deamido-NAD(+) diphosphorylase</fullName>
    </alternativeName>
    <alternativeName>
        <fullName evidence="10">Deamido-NAD(+) pyrophosphorylase</fullName>
    </alternativeName>
    <alternativeName>
        <fullName evidence="10">Nicotinate mononucleotide adenylyltransferase</fullName>
        <shortName evidence="10">NaMN adenylyltransferase</shortName>
    </alternativeName>
</protein>
<dbReference type="PANTHER" id="PTHR39321">
    <property type="entry name" value="NICOTINATE-NUCLEOTIDE ADENYLYLTRANSFERASE-RELATED"/>
    <property type="match status" value="1"/>
</dbReference>
<keyword evidence="7 10" id="KW-0067">ATP-binding</keyword>
<dbReference type="OrthoDB" id="5295945at2"/>
<dbReference type="GO" id="GO:0005524">
    <property type="term" value="F:ATP binding"/>
    <property type="evidence" value="ECO:0007669"/>
    <property type="project" value="UniProtKB-KW"/>
</dbReference>
<keyword evidence="6 10" id="KW-0547">Nucleotide-binding</keyword>
<evidence type="ECO:0000256" key="6">
    <source>
        <dbReference type="ARBA" id="ARBA00022741"/>
    </source>
</evidence>
<reference evidence="12 13" key="1">
    <citation type="submission" date="2016-11" db="EMBL/GenBank/DDBJ databases">
        <authorList>
            <person name="Jaros S."/>
            <person name="Januszkiewicz K."/>
            <person name="Wedrychowicz H."/>
        </authorList>
    </citation>
    <scope>NUCLEOTIDE SEQUENCE [LARGE SCALE GENOMIC DNA]</scope>
    <source>
        <strain evidence="12 13">DSM 8605</strain>
    </source>
</reference>
<keyword evidence="3 10" id="KW-0662">Pyridine nucleotide biosynthesis</keyword>
<dbReference type="GO" id="GO:0004515">
    <property type="term" value="F:nicotinate-nucleotide adenylyltransferase activity"/>
    <property type="evidence" value="ECO:0007669"/>
    <property type="project" value="UniProtKB-UniRule"/>
</dbReference>
<gene>
    <name evidence="10" type="primary">nadD</name>
    <name evidence="12" type="ORF">SAMN02745207_03349</name>
</gene>
<dbReference type="InterPro" id="IPR004821">
    <property type="entry name" value="Cyt_trans-like"/>
</dbReference>
<sequence length="200" mass="23419">MKKKGILGGTFDPIHNGHIHIAYEAMYRLDLDSILFIPSGNPPHKREKEVTEASIRLSLVEKAIEKEKKFSVSDYEIKNEGYSYTYKTLKHFKAEEPLTEWYFITGADCLIELDSWKNVEGIFENSKFVVFTRSGYKKEELLTQKNLVERKYDKEIIFLDLPIIDISSTSIREKISEGKEVSYLLPWNLQKEIKKLELYK</sequence>
<evidence type="ECO:0000256" key="7">
    <source>
        <dbReference type="ARBA" id="ARBA00022840"/>
    </source>
</evidence>
<dbReference type="PANTHER" id="PTHR39321:SF3">
    <property type="entry name" value="PHOSPHOPANTETHEINE ADENYLYLTRANSFERASE"/>
    <property type="match status" value="1"/>
</dbReference>
<comment type="similarity">
    <text evidence="10">Belongs to the NadD family.</text>
</comment>
<evidence type="ECO:0000256" key="9">
    <source>
        <dbReference type="ARBA" id="ARBA00048721"/>
    </source>
</evidence>
<accession>A0A1M5X4I0</accession>
<keyword evidence="8 10" id="KW-0520">NAD</keyword>
<evidence type="ECO:0000256" key="8">
    <source>
        <dbReference type="ARBA" id="ARBA00023027"/>
    </source>
</evidence>
<evidence type="ECO:0000256" key="10">
    <source>
        <dbReference type="HAMAP-Rule" id="MF_00244"/>
    </source>
</evidence>
<keyword evidence="13" id="KW-1185">Reference proteome</keyword>
<evidence type="ECO:0000313" key="12">
    <source>
        <dbReference type="EMBL" id="SHH94725.1"/>
    </source>
</evidence>
<dbReference type="RefSeq" id="WP_073339736.1">
    <property type="nucleotide sequence ID" value="NZ_FQXM01000023.1"/>
</dbReference>
<proteinExistence type="inferred from homology"/>
<dbReference type="STRING" id="1121316.SAMN02745207_03349"/>
<dbReference type="GO" id="GO:0009435">
    <property type="term" value="P:NAD+ biosynthetic process"/>
    <property type="evidence" value="ECO:0007669"/>
    <property type="project" value="UniProtKB-UniRule"/>
</dbReference>
<comment type="catalytic activity">
    <reaction evidence="9 10">
        <text>nicotinate beta-D-ribonucleotide + ATP + H(+) = deamido-NAD(+) + diphosphate</text>
        <dbReference type="Rhea" id="RHEA:22860"/>
        <dbReference type="ChEBI" id="CHEBI:15378"/>
        <dbReference type="ChEBI" id="CHEBI:30616"/>
        <dbReference type="ChEBI" id="CHEBI:33019"/>
        <dbReference type="ChEBI" id="CHEBI:57502"/>
        <dbReference type="ChEBI" id="CHEBI:58437"/>
        <dbReference type="EC" id="2.7.7.18"/>
    </reaction>
</comment>
<evidence type="ECO:0000256" key="5">
    <source>
        <dbReference type="ARBA" id="ARBA00022695"/>
    </source>
</evidence>
<dbReference type="UniPathway" id="UPA00253">
    <property type="reaction ID" value="UER00332"/>
</dbReference>
<dbReference type="NCBIfam" id="TIGR00482">
    <property type="entry name" value="nicotinate (nicotinamide) nucleotide adenylyltransferase"/>
    <property type="match status" value="1"/>
</dbReference>
<evidence type="ECO:0000256" key="1">
    <source>
        <dbReference type="ARBA" id="ARBA00002324"/>
    </source>
</evidence>
<organism evidence="12 13">
    <name type="scientific">Clostridium grantii DSM 8605</name>
    <dbReference type="NCBI Taxonomy" id="1121316"/>
    <lineage>
        <taxon>Bacteria</taxon>
        <taxon>Bacillati</taxon>
        <taxon>Bacillota</taxon>
        <taxon>Clostridia</taxon>
        <taxon>Eubacteriales</taxon>
        <taxon>Clostridiaceae</taxon>
        <taxon>Clostridium</taxon>
    </lineage>
</organism>
<dbReference type="Proteomes" id="UP000184447">
    <property type="component" value="Unassembled WGS sequence"/>
</dbReference>
<evidence type="ECO:0000256" key="4">
    <source>
        <dbReference type="ARBA" id="ARBA00022679"/>
    </source>
</evidence>
<dbReference type="SUPFAM" id="SSF52374">
    <property type="entry name" value="Nucleotidylyl transferase"/>
    <property type="match status" value="1"/>
</dbReference>
<keyword evidence="4 10" id="KW-0808">Transferase</keyword>
<dbReference type="NCBIfam" id="NF000840">
    <property type="entry name" value="PRK00071.1-3"/>
    <property type="match status" value="1"/>
</dbReference>
<evidence type="ECO:0000256" key="2">
    <source>
        <dbReference type="ARBA" id="ARBA00005019"/>
    </source>
</evidence>
<dbReference type="AlphaFoldDB" id="A0A1M5X4I0"/>
<dbReference type="HAMAP" id="MF_00244">
    <property type="entry name" value="NaMN_adenylyltr"/>
    <property type="match status" value="1"/>
</dbReference>
<name>A0A1M5X4I0_9CLOT</name>
<comment type="pathway">
    <text evidence="2 10">Cofactor biosynthesis; NAD(+) biosynthesis; deamido-NAD(+) from nicotinate D-ribonucleotide: step 1/1.</text>
</comment>